<keyword evidence="5" id="KW-0539">Nucleus</keyword>
<accession>A0A250XXJ1</accession>
<dbReference type="GO" id="GO:0006400">
    <property type="term" value="P:tRNA modification"/>
    <property type="evidence" value="ECO:0007669"/>
    <property type="project" value="TreeGrafter"/>
</dbReference>
<feature type="repeat" description="WD" evidence="6">
    <location>
        <begin position="38"/>
        <end position="80"/>
    </location>
</feature>
<dbReference type="Proteomes" id="UP001732720">
    <property type="component" value="Chromosome 5"/>
</dbReference>
<evidence type="ECO:0000256" key="4">
    <source>
        <dbReference type="ARBA" id="ARBA00022737"/>
    </source>
</evidence>
<keyword evidence="2 6" id="KW-0853">WD repeat</keyword>
<keyword evidence="3" id="KW-0819">tRNA processing</keyword>
<evidence type="ECO:0000256" key="1">
    <source>
        <dbReference type="ARBA" id="ARBA00004123"/>
    </source>
</evidence>
<dbReference type="GO" id="GO:0036265">
    <property type="term" value="P:RNA (guanine-N7)-methylation"/>
    <property type="evidence" value="ECO:0007669"/>
    <property type="project" value="InterPro"/>
</dbReference>
<dbReference type="PROSITE" id="PS50082">
    <property type="entry name" value="WD_REPEATS_2"/>
    <property type="match status" value="1"/>
</dbReference>
<evidence type="ECO:0000313" key="8">
    <source>
        <dbReference type="EMBL" id="JAV35989.1"/>
    </source>
</evidence>
<keyword evidence="8" id="KW-0489">Methyltransferase</keyword>
<name>A0A250XXJ1_CASCN</name>
<dbReference type="InterPro" id="IPR001680">
    <property type="entry name" value="WD40_rpt"/>
</dbReference>
<evidence type="ECO:0000313" key="10">
    <source>
        <dbReference type="RefSeq" id="XP_020008146.1"/>
    </source>
</evidence>
<dbReference type="RefSeq" id="XP_020008146.1">
    <property type="nucleotide sequence ID" value="XM_020152557.1"/>
</dbReference>
<evidence type="ECO:0000256" key="6">
    <source>
        <dbReference type="PROSITE-ProRule" id="PRU00221"/>
    </source>
</evidence>
<dbReference type="PANTHER" id="PTHR16288:SF0">
    <property type="entry name" value="TRNA (GUANINE-N(7)-)-METHYLTRANSFERASE NON-CATALYTIC SUBUNIT WDR4"/>
    <property type="match status" value="1"/>
</dbReference>
<dbReference type="CTD" id="10785"/>
<dbReference type="InterPro" id="IPR036322">
    <property type="entry name" value="WD40_repeat_dom_sf"/>
</dbReference>
<feature type="region of interest" description="Disordered" evidence="7">
    <location>
        <begin position="234"/>
        <end position="263"/>
    </location>
</feature>
<dbReference type="GO" id="GO:0043527">
    <property type="term" value="C:tRNA methyltransferase complex"/>
    <property type="evidence" value="ECO:0007669"/>
    <property type="project" value="TreeGrafter"/>
</dbReference>
<reference evidence="10" key="2">
    <citation type="submission" date="2025-04" db="UniProtKB">
        <authorList>
            <consortium name="RefSeq"/>
        </authorList>
    </citation>
    <scope>IDENTIFICATION</scope>
    <source>
        <tissue evidence="10">Leukocyte</tissue>
    </source>
</reference>
<evidence type="ECO:0000256" key="2">
    <source>
        <dbReference type="ARBA" id="ARBA00022574"/>
    </source>
</evidence>
<dbReference type="GO" id="GO:0008168">
    <property type="term" value="F:methyltransferase activity"/>
    <property type="evidence" value="ECO:0007669"/>
    <property type="project" value="UniProtKB-KW"/>
</dbReference>
<sequence length="263" mass="29849">MLLDVAVSPDDHFVLTADRDEKIRVSWAAAPHSIEAFCLGHTEFVSRIFVVPGHPELLLSSSGDSTLRLWEYRSGRQLHCCDLASLLEPVDPQGHKGLAASRITFWGQESCLALLCDCVPVVFVFHLHASRQELVFRQQLTFSHRVWDIAFEDTQGLWVLQDCRDTPLVLWKPVGSQWQPVPESVVSQRLSSHLRGNWAMLEGSVGAEDGFRSLYKATFDNMASYLKKKEERLQQRLERQQRQRSPPSDLPGQAKRAREALSC</sequence>
<keyword evidence="8" id="KW-0808">Transferase</keyword>
<evidence type="ECO:0000313" key="9">
    <source>
        <dbReference type="Proteomes" id="UP001732720"/>
    </source>
</evidence>
<keyword evidence="9" id="KW-1185">Reference proteome</keyword>
<dbReference type="InterPro" id="IPR028884">
    <property type="entry name" value="Trm82"/>
</dbReference>
<dbReference type="GeneID" id="109676015"/>
<dbReference type="GO" id="GO:0005829">
    <property type="term" value="C:cytosol"/>
    <property type="evidence" value="ECO:0007669"/>
    <property type="project" value="TreeGrafter"/>
</dbReference>
<dbReference type="SMART" id="SM00320">
    <property type="entry name" value="WD40"/>
    <property type="match status" value="1"/>
</dbReference>
<proteinExistence type="predicted"/>
<evidence type="ECO:0000256" key="7">
    <source>
        <dbReference type="SAM" id="MobiDB-lite"/>
    </source>
</evidence>
<reference evidence="8" key="1">
    <citation type="journal article" date="2017" name="G3 (Bethesda)">
        <title>De Novo Genome and Transcriptome Assembly of the Canadian Beaver (Castor canadensis).</title>
        <authorList>
            <person name="Lok S."/>
            <person name="Paton T.A."/>
            <person name="Wang Z."/>
            <person name="Kaur G."/>
            <person name="Walker S."/>
            <person name="Yuen R.K."/>
            <person name="Sung W.W."/>
            <person name="Whitney J."/>
            <person name="Buchanan J.A."/>
            <person name="Trost B."/>
            <person name="Singh N."/>
            <person name="Apresto B."/>
            <person name="Chen N."/>
            <person name="Coole M."/>
            <person name="Dawson T.J."/>
            <person name="Ho K.Y."/>
            <person name="Hu Z."/>
            <person name="Pullenayegum S."/>
            <person name="Samler K."/>
            <person name="Shipstone A."/>
            <person name="Tsoi F."/>
            <person name="Wang T."/>
            <person name="Pereira S.L."/>
            <person name="Rostami P."/>
            <person name="Ryan C.A."/>
            <person name="Tong A.H."/>
            <person name="Ng K."/>
            <person name="Sundaravadanam Y."/>
            <person name="Simpson J.T."/>
            <person name="Lim B.K."/>
            <person name="Engstrom M.D."/>
            <person name="Dutton C.J."/>
            <person name="Kerr K.C."/>
            <person name="Franke M."/>
            <person name="Rapley W."/>
            <person name="Wintle R.F."/>
            <person name="Scherer S.W."/>
        </authorList>
    </citation>
    <scope>NUCLEOTIDE SEQUENCE</scope>
    <source>
        <strain evidence="8">ROM106880</strain>
        <tissue evidence="8">Muscle</tissue>
    </source>
</reference>
<evidence type="ECO:0000256" key="3">
    <source>
        <dbReference type="ARBA" id="ARBA00022694"/>
    </source>
</evidence>
<dbReference type="EMBL" id="GFFV01003956">
    <property type="protein sequence ID" value="JAV35989.1"/>
    <property type="molecule type" value="Transcribed_RNA"/>
</dbReference>
<evidence type="ECO:0000256" key="5">
    <source>
        <dbReference type="ARBA" id="ARBA00023242"/>
    </source>
</evidence>
<dbReference type="InterPro" id="IPR015943">
    <property type="entry name" value="WD40/YVTN_repeat-like_dom_sf"/>
</dbReference>
<dbReference type="SUPFAM" id="SSF50978">
    <property type="entry name" value="WD40 repeat-like"/>
    <property type="match status" value="1"/>
</dbReference>
<dbReference type="AlphaFoldDB" id="A0A250XXJ1"/>
<dbReference type="Pfam" id="PF00400">
    <property type="entry name" value="WD40"/>
    <property type="match status" value="1"/>
</dbReference>
<dbReference type="PANTHER" id="PTHR16288">
    <property type="entry name" value="WD40 REPEAT PROTEIN 4"/>
    <property type="match status" value="1"/>
</dbReference>
<organism evidence="8">
    <name type="scientific">Castor canadensis</name>
    <name type="common">American beaver</name>
    <dbReference type="NCBI Taxonomy" id="51338"/>
    <lineage>
        <taxon>Eukaryota</taxon>
        <taxon>Metazoa</taxon>
        <taxon>Chordata</taxon>
        <taxon>Craniata</taxon>
        <taxon>Vertebrata</taxon>
        <taxon>Euteleostomi</taxon>
        <taxon>Mammalia</taxon>
        <taxon>Eutheria</taxon>
        <taxon>Euarchontoglires</taxon>
        <taxon>Glires</taxon>
        <taxon>Rodentia</taxon>
        <taxon>Castorimorpha</taxon>
        <taxon>Castoridae</taxon>
        <taxon>Castor</taxon>
    </lineage>
</organism>
<dbReference type="GO" id="GO:0005634">
    <property type="term" value="C:nucleus"/>
    <property type="evidence" value="ECO:0007669"/>
    <property type="project" value="UniProtKB-SubCell"/>
</dbReference>
<gene>
    <name evidence="8" type="primary">WDR4</name>
    <name evidence="10" type="synonym">Wdr4</name>
</gene>
<keyword evidence="4" id="KW-0677">Repeat</keyword>
<dbReference type="RefSeq" id="XP_073928681.1">
    <property type="nucleotide sequence ID" value="XM_074072580.1"/>
</dbReference>
<dbReference type="Gene3D" id="2.130.10.10">
    <property type="entry name" value="YVTN repeat-like/Quinoprotein amine dehydrogenase"/>
    <property type="match status" value="1"/>
</dbReference>
<comment type="subcellular location">
    <subcellularLocation>
        <location evidence="1">Nucleus</location>
    </subcellularLocation>
</comment>
<protein>
    <submittedName>
        <fullName evidence="8 10">tRNA (Guanine-N(7)-)-methyltransferase non-catalytic subunit WDR4</fullName>
    </submittedName>
</protein>
<dbReference type="OrthoDB" id="371245at2759"/>